<dbReference type="Gene3D" id="3.80.30.20">
    <property type="entry name" value="tm_1862 like domain"/>
    <property type="match status" value="1"/>
</dbReference>
<comment type="caution">
    <text evidence="10">The sequence shown here is derived from an EMBL/GenBank/DDBJ whole genome shotgun (WGS) entry which is preliminary data.</text>
</comment>
<dbReference type="InterPro" id="IPR005839">
    <property type="entry name" value="Methylthiotransferase"/>
</dbReference>
<dbReference type="PANTHER" id="PTHR11918:SF45">
    <property type="entry name" value="THREONYLCARBAMOYLADENOSINE TRNA METHYLTHIOTRANSFERASE"/>
    <property type="match status" value="1"/>
</dbReference>
<dbReference type="NCBIfam" id="TIGR01579">
    <property type="entry name" value="MiaB-like-C"/>
    <property type="match status" value="1"/>
</dbReference>
<evidence type="ECO:0000256" key="6">
    <source>
        <dbReference type="ARBA" id="ARBA00023004"/>
    </source>
</evidence>
<keyword evidence="7" id="KW-0411">Iron-sulfur</keyword>
<dbReference type="PANTHER" id="PTHR11918">
    <property type="entry name" value="RADICAL SAM PROTEINS"/>
    <property type="match status" value="1"/>
</dbReference>
<dbReference type="Pfam" id="PF00919">
    <property type="entry name" value="UPF0004"/>
    <property type="match status" value="1"/>
</dbReference>
<dbReference type="Gene3D" id="3.40.50.12160">
    <property type="entry name" value="Methylthiotransferase, N-terminal domain"/>
    <property type="match status" value="1"/>
</dbReference>
<evidence type="ECO:0000313" key="10">
    <source>
        <dbReference type="EMBL" id="GLK68901.1"/>
    </source>
</evidence>
<comment type="cofactor">
    <cofactor evidence="1">
        <name>[4Fe-4S] cluster</name>
        <dbReference type="ChEBI" id="CHEBI:49883"/>
    </cofactor>
</comment>
<dbReference type="PROSITE" id="PS51918">
    <property type="entry name" value="RADICAL_SAM"/>
    <property type="match status" value="1"/>
</dbReference>
<proteinExistence type="predicted"/>
<evidence type="ECO:0000256" key="3">
    <source>
        <dbReference type="ARBA" id="ARBA00022679"/>
    </source>
</evidence>
<dbReference type="SMART" id="SM00729">
    <property type="entry name" value="Elp3"/>
    <property type="match status" value="1"/>
</dbReference>
<feature type="domain" description="MTTase N-terminal" evidence="8">
    <location>
        <begin position="1"/>
        <end position="104"/>
    </location>
</feature>
<dbReference type="InterPro" id="IPR058240">
    <property type="entry name" value="rSAM_sf"/>
</dbReference>
<evidence type="ECO:0000313" key="11">
    <source>
        <dbReference type="Proteomes" id="UP001143372"/>
    </source>
</evidence>
<keyword evidence="4" id="KW-0949">S-adenosyl-L-methionine</keyword>
<evidence type="ECO:0000256" key="2">
    <source>
        <dbReference type="ARBA" id="ARBA00022485"/>
    </source>
</evidence>
<dbReference type="RefSeq" id="WP_271169116.1">
    <property type="nucleotide sequence ID" value="NZ_BSFI01000008.1"/>
</dbReference>
<reference evidence="10" key="2">
    <citation type="submission" date="2023-01" db="EMBL/GenBank/DDBJ databases">
        <authorList>
            <person name="Sun Q."/>
            <person name="Evtushenko L."/>
        </authorList>
    </citation>
    <scope>NUCLEOTIDE SEQUENCE</scope>
    <source>
        <strain evidence="10">VKM B-2347</strain>
    </source>
</reference>
<dbReference type="InterPro" id="IPR006638">
    <property type="entry name" value="Elp3/MiaA/NifB-like_rSAM"/>
</dbReference>
<dbReference type="NCBIfam" id="TIGR00089">
    <property type="entry name" value="MiaB/RimO family radical SAM methylthiotransferase"/>
    <property type="match status" value="1"/>
</dbReference>
<sequence>MTVDVLSFGCRLNALDGESVRALALAGGARDLVVVNACAVTAEASRQARQAVRRAARERPEARIAVTGCGAQIEPERFAAMPEVARVVGLSARMRAETWDAGRSHPRVEVGAASEARDIAPPPASADILRPRAFVQAQTGCDHSCTFCVIPLGRGRSRSTPVEAVVAEIRRVVSLGAQEAVLTGVDLTAWGADLPDRPTLGTLVRKILRDIPELPRLRLSSLDAVEIDEELMRALAEEDRLMPHLHLSLQSGDDMILKRMKRRHSRADAVRFCERARAARPDVAFGADVIAGFPTETEAMFENSLSLLEACGVAYAHVFPFSPRPDAPASRMPQVSPEVVKARAARLRERGADLLARHLALRVGRRLSVLSEGRGVARAADFSTVRIAQEAPRGAFLDVLIAGHDGRMLIAA</sequence>
<dbReference type="PROSITE" id="PS51449">
    <property type="entry name" value="MTTASE_N"/>
    <property type="match status" value="1"/>
</dbReference>
<dbReference type="InterPro" id="IPR013848">
    <property type="entry name" value="Methylthiotransferase_N"/>
</dbReference>
<accession>A0A9W6J347</accession>
<dbReference type="EMBL" id="BSFI01000008">
    <property type="protein sequence ID" value="GLK68901.1"/>
    <property type="molecule type" value="Genomic_DNA"/>
</dbReference>
<keyword evidence="2" id="KW-0004">4Fe-4S</keyword>
<dbReference type="InterPro" id="IPR006467">
    <property type="entry name" value="MiaB-like_bact"/>
</dbReference>
<dbReference type="GO" id="GO:0046872">
    <property type="term" value="F:metal ion binding"/>
    <property type="evidence" value="ECO:0007669"/>
    <property type="project" value="UniProtKB-KW"/>
</dbReference>
<dbReference type="Proteomes" id="UP001143372">
    <property type="component" value="Unassembled WGS sequence"/>
</dbReference>
<reference evidence="10" key="1">
    <citation type="journal article" date="2014" name="Int. J. Syst. Evol. Microbiol.">
        <title>Complete genome sequence of Corynebacterium casei LMG S-19264T (=DSM 44701T), isolated from a smear-ripened cheese.</title>
        <authorList>
            <consortium name="US DOE Joint Genome Institute (JGI-PGF)"/>
            <person name="Walter F."/>
            <person name="Albersmeier A."/>
            <person name="Kalinowski J."/>
            <person name="Ruckert C."/>
        </authorList>
    </citation>
    <scope>NUCLEOTIDE SEQUENCE</scope>
    <source>
        <strain evidence="10">VKM B-2347</strain>
    </source>
</reference>
<dbReference type="SUPFAM" id="SSF102114">
    <property type="entry name" value="Radical SAM enzymes"/>
    <property type="match status" value="1"/>
</dbReference>
<protein>
    <submittedName>
        <fullName evidence="10">tRNA (N(6)-L-threonylcarbamoyladenosine(37)-C(2))-methylthiotransferase MtaB</fullName>
    </submittedName>
</protein>
<keyword evidence="3" id="KW-0808">Transferase</keyword>
<dbReference type="SFLD" id="SFLDS00029">
    <property type="entry name" value="Radical_SAM"/>
    <property type="match status" value="1"/>
</dbReference>
<dbReference type="CDD" id="cd01335">
    <property type="entry name" value="Radical_SAM"/>
    <property type="match status" value="1"/>
</dbReference>
<evidence type="ECO:0000256" key="7">
    <source>
        <dbReference type="ARBA" id="ARBA00023014"/>
    </source>
</evidence>
<dbReference type="GO" id="GO:0035598">
    <property type="term" value="F:tRNA (N(6)-L-threonylcarbamoyladenosine(37)-C(2))-methylthiotransferase activity"/>
    <property type="evidence" value="ECO:0007669"/>
    <property type="project" value="TreeGrafter"/>
</dbReference>
<evidence type="ECO:0000256" key="4">
    <source>
        <dbReference type="ARBA" id="ARBA00022691"/>
    </source>
</evidence>
<feature type="domain" description="Radical SAM core" evidence="9">
    <location>
        <begin position="127"/>
        <end position="357"/>
    </location>
</feature>
<gene>
    <name evidence="10" type="ORF">GCM10008179_25390</name>
</gene>
<keyword evidence="5" id="KW-0479">Metal-binding</keyword>
<evidence type="ECO:0000259" key="9">
    <source>
        <dbReference type="PROSITE" id="PS51918"/>
    </source>
</evidence>
<evidence type="ECO:0000259" key="8">
    <source>
        <dbReference type="PROSITE" id="PS51449"/>
    </source>
</evidence>
<organism evidence="10 11">
    <name type="scientific">Hansschlegelia plantiphila</name>
    <dbReference type="NCBI Taxonomy" id="374655"/>
    <lineage>
        <taxon>Bacteria</taxon>
        <taxon>Pseudomonadati</taxon>
        <taxon>Pseudomonadota</taxon>
        <taxon>Alphaproteobacteria</taxon>
        <taxon>Hyphomicrobiales</taxon>
        <taxon>Methylopilaceae</taxon>
        <taxon>Hansschlegelia</taxon>
    </lineage>
</organism>
<evidence type="ECO:0000256" key="1">
    <source>
        <dbReference type="ARBA" id="ARBA00001966"/>
    </source>
</evidence>
<name>A0A9W6J347_9HYPH</name>
<dbReference type="Pfam" id="PF04055">
    <property type="entry name" value="Radical_SAM"/>
    <property type="match status" value="1"/>
</dbReference>
<dbReference type="InterPro" id="IPR023404">
    <property type="entry name" value="rSAM_horseshoe"/>
</dbReference>
<keyword evidence="6" id="KW-0408">Iron</keyword>
<dbReference type="SFLD" id="SFLDG01082">
    <property type="entry name" value="B12-binding_domain_containing"/>
    <property type="match status" value="1"/>
</dbReference>
<dbReference type="AlphaFoldDB" id="A0A9W6J347"/>
<dbReference type="GO" id="GO:0051539">
    <property type="term" value="F:4 iron, 4 sulfur cluster binding"/>
    <property type="evidence" value="ECO:0007669"/>
    <property type="project" value="UniProtKB-KW"/>
</dbReference>
<dbReference type="InterPro" id="IPR007197">
    <property type="entry name" value="rSAM"/>
</dbReference>
<keyword evidence="11" id="KW-1185">Reference proteome</keyword>
<dbReference type="InterPro" id="IPR038135">
    <property type="entry name" value="Methylthiotransferase_N_sf"/>
</dbReference>
<evidence type="ECO:0000256" key="5">
    <source>
        <dbReference type="ARBA" id="ARBA00022723"/>
    </source>
</evidence>